<dbReference type="OrthoDB" id="9798772at2"/>
<name>A0A4R2GWB4_9HYPH</name>
<accession>A0A4R2GWB4</accession>
<dbReference type="EMBL" id="SLWL01000002">
    <property type="protein sequence ID" value="TCO15318.1"/>
    <property type="molecule type" value="Genomic_DNA"/>
</dbReference>
<dbReference type="InterPro" id="IPR002639">
    <property type="entry name" value="UreF"/>
</dbReference>
<comment type="caution">
    <text evidence="4">The sequence shown here is derived from an EMBL/GenBank/DDBJ whole genome shotgun (WGS) entry which is preliminary data.</text>
</comment>
<dbReference type="PANTHER" id="PTHR33620:SF1">
    <property type="entry name" value="UREASE ACCESSORY PROTEIN F"/>
    <property type="match status" value="1"/>
</dbReference>
<proteinExistence type="inferred from homology"/>
<reference evidence="4 5" key="1">
    <citation type="submission" date="2019-03" db="EMBL/GenBank/DDBJ databases">
        <title>Genomic Encyclopedia of Type Strains, Phase IV (KMG-IV): sequencing the most valuable type-strain genomes for metagenomic binning, comparative biology and taxonomic classification.</title>
        <authorList>
            <person name="Goeker M."/>
        </authorList>
    </citation>
    <scope>NUCLEOTIDE SEQUENCE [LARGE SCALE GENOMIC DNA]</scope>
    <source>
        <strain evidence="4 5">DSM 22958</strain>
    </source>
</reference>
<dbReference type="AlphaFoldDB" id="A0A4R2GWB4"/>
<comment type="function">
    <text evidence="3">Required for maturation of urease via the functional incorporation of the urease nickel metallocenter.</text>
</comment>
<dbReference type="Gene3D" id="1.10.4190.10">
    <property type="entry name" value="Urease accessory protein UreF"/>
    <property type="match status" value="1"/>
</dbReference>
<gene>
    <name evidence="3" type="primary">ureF</name>
    <name evidence="4" type="ORF">EV666_102297</name>
</gene>
<evidence type="ECO:0000256" key="3">
    <source>
        <dbReference type="HAMAP-Rule" id="MF_01385"/>
    </source>
</evidence>
<dbReference type="InterPro" id="IPR038277">
    <property type="entry name" value="UreF_sf"/>
</dbReference>
<evidence type="ECO:0000256" key="2">
    <source>
        <dbReference type="ARBA" id="ARBA00023186"/>
    </source>
</evidence>
<evidence type="ECO:0000313" key="5">
    <source>
        <dbReference type="Proteomes" id="UP000294881"/>
    </source>
</evidence>
<evidence type="ECO:0000313" key="4">
    <source>
        <dbReference type="EMBL" id="TCO15318.1"/>
    </source>
</evidence>
<dbReference type="Proteomes" id="UP000294881">
    <property type="component" value="Unassembled WGS sequence"/>
</dbReference>
<dbReference type="PANTHER" id="PTHR33620">
    <property type="entry name" value="UREASE ACCESSORY PROTEIN F"/>
    <property type="match status" value="1"/>
</dbReference>
<protein>
    <recommendedName>
        <fullName evidence="3">Urease accessory protein UreF</fullName>
    </recommendedName>
</protein>
<keyword evidence="2 3" id="KW-0143">Chaperone</keyword>
<evidence type="ECO:0000256" key="1">
    <source>
        <dbReference type="ARBA" id="ARBA00022988"/>
    </source>
</evidence>
<organism evidence="4 5">
    <name type="scientific">Camelimonas lactis</name>
    <dbReference type="NCBI Taxonomy" id="659006"/>
    <lineage>
        <taxon>Bacteria</taxon>
        <taxon>Pseudomonadati</taxon>
        <taxon>Pseudomonadota</taxon>
        <taxon>Alphaproteobacteria</taxon>
        <taxon>Hyphomicrobiales</taxon>
        <taxon>Chelatococcaceae</taxon>
        <taxon>Camelimonas</taxon>
    </lineage>
</organism>
<dbReference type="GO" id="GO:0016151">
    <property type="term" value="F:nickel cation binding"/>
    <property type="evidence" value="ECO:0007669"/>
    <property type="project" value="UniProtKB-UniRule"/>
</dbReference>
<dbReference type="HAMAP" id="MF_01385">
    <property type="entry name" value="UreF"/>
    <property type="match status" value="1"/>
</dbReference>
<keyword evidence="1 3" id="KW-0996">Nickel insertion</keyword>
<comment type="subunit">
    <text evidence="3">UreD, UreF and UreG form a complex that acts as a GTP-hydrolysis-dependent molecular chaperone, activating the urease apoprotein by helping to assemble the nickel containing metallocenter of UreC. The UreE protein probably delivers the nickel.</text>
</comment>
<comment type="subcellular location">
    <subcellularLocation>
        <location evidence="3">Cytoplasm</location>
    </subcellularLocation>
</comment>
<dbReference type="GO" id="GO:0005737">
    <property type="term" value="C:cytoplasm"/>
    <property type="evidence" value="ECO:0007669"/>
    <property type="project" value="UniProtKB-SubCell"/>
</dbReference>
<dbReference type="Pfam" id="PF01730">
    <property type="entry name" value="UreF"/>
    <property type="match status" value="1"/>
</dbReference>
<keyword evidence="5" id="KW-1185">Reference proteome</keyword>
<sequence>MNGPMAPPLPLHLLRLVSQSLPVGAFSYSRGLEAAVHAGWVHDETTTRDWIFGTLEHSYAVFDGALFLRMMAALERSDRAGFAALDAWLAAGRESRELQQEDRRMGEAMLRLLADLEVPLARELAREYVAARPGQPPCPGGSPRGGLSWTAAFAIAAWHWRIPATQALSGLIWSAAEAQVAAAIRLVPLGHTAGQRILIAAPEMITRAVARAGDAGDDEIGNVSVALAMASAWHENQYSRLFRS</sequence>
<keyword evidence="3" id="KW-0963">Cytoplasm</keyword>
<comment type="similarity">
    <text evidence="3">Belongs to the UreF family.</text>
</comment>
<dbReference type="PIRSF" id="PIRSF009467">
    <property type="entry name" value="Ureas_acces_UreF"/>
    <property type="match status" value="1"/>
</dbReference>